<feature type="domain" description="Ubiquitin-like" evidence="1">
    <location>
        <begin position="288"/>
        <end position="363"/>
    </location>
</feature>
<proteinExistence type="predicted"/>
<feature type="domain" description="Ubiquitin-like" evidence="1">
    <location>
        <begin position="1"/>
        <end position="76"/>
    </location>
</feature>
<dbReference type="PROSITE" id="PS50053">
    <property type="entry name" value="UBIQUITIN_2"/>
    <property type="match status" value="5"/>
</dbReference>
<name>A0ABP1CK01_9APHY</name>
<sequence length="364" mass="40856">MQIFVKTLTGKTITLEVESSDTIDNVKAKIQDKEGIPPDQQRLIFAGKQLEDGRTLSDYNIQKESTLHLVLRLRGGMQIFVKTLTGKTITLEVESSDTIDNVKAKIQDKEGIPPDQQRLIFAGKQLEDGRTLSDYNIQKESTLHLVLRLRGGMQIFVKTLTGKTITLEVESSDTIDNVKAKIQDKEGIPPDQQRLIFAGKQLEDGRTLSDYNIQKESTLHLVLRLRGGMQIFVKTLTGKTITLEVESSDTIDNVKAKIQDKEGIPPDQQRLIFKESTLHLVLRLRGGMQIFVKTLTGKTITLEVESSDTIDNVKAKIQDKEGIPPDQQRLIFAGKQLEDGRTLSDYNIQKESTLHLVLRLRGGN</sequence>
<dbReference type="InterPro" id="IPR019954">
    <property type="entry name" value="Ubiquitin_CS"/>
</dbReference>
<dbReference type="SMART" id="SM00213">
    <property type="entry name" value="UBQ"/>
    <property type="match status" value="5"/>
</dbReference>
<dbReference type="PRINTS" id="PR00348">
    <property type="entry name" value="UBIQUITIN"/>
</dbReference>
<evidence type="ECO:0000313" key="2">
    <source>
        <dbReference type="EMBL" id="CAL1696002.1"/>
    </source>
</evidence>
<feature type="domain" description="Ubiquitin-like" evidence="1">
    <location>
        <begin position="77"/>
        <end position="152"/>
    </location>
</feature>
<gene>
    <name evidence="2" type="ORF">GFSPODELE1_LOCUS991</name>
</gene>
<dbReference type="InterPro" id="IPR000626">
    <property type="entry name" value="Ubiquitin-like_dom"/>
</dbReference>
<dbReference type="PROSITE" id="PS00299">
    <property type="entry name" value="UBIQUITIN_1"/>
    <property type="match status" value="4"/>
</dbReference>
<dbReference type="InterPro" id="IPR019956">
    <property type="entry name" value="Ubiquitin_dom"/>
</dbReference>
<dbReference type="Gene3D" id="3.10.20.90">
    <property type="entry name" value="Phosphatidylinositol 3-kinase Catalytic Subunit, Chain A, domain 1"/>
    <property type="match status" value="5"/>
</dbReference>
<feature type="domain" description="Ubiquitin-like" evidence="1">
    <location>
        <begin position="153"/>
        <end position="228"/>
    </location>
</feature>
<dbReference type="PANTHER" id="PTHR10666">
    <property type="entry name" value="UBIQUITIN"/>
    <property type="match status" value="1"/>
</dbReference>
<accession>A0ABP1CK01</accession>
<dbReference type="Pfam" id="PF00240">
    <property type="entry name" value="ubiquitin"/>
    <property type="match status" value="5"/>
</dbReference>
<keyword evidence="3" id="KW-1185">Reference proteome</keyword>
<reference evidence="3" key="1">
    <citation type="submission" date="2024-04" db="EMBL/GenBank/DDBJ databases">
        <authorList>
            <person name="Shaw F."/>
            <person name="Minotto A."/>
        </authorList>
    </citation>
    <scope>NUCLEOTIDE SEQUENCE [LARGE SCALE GENOMIC DNA]</scope>
</reference>
<dbReference type="InterPro" id="IPR029071">
    <property type="entry name" value="Ubiquitin-like_domsf"/>
</dbReference>
<organism evidence="2 3">
    <name type="scientific">Somion occarium</name>
    <dbReference type="NCBI Taxonomy" id="3059160"/>
    <lineage>
        <taxon>Eukaryota</taxon>
        <taxon>Fungi</taxon>
        <taxon>Dikarya</taxon>
        <taxon>Basidiomycota</taxon>
        <taxon>Agaricomycotina</taxon>
        <taxon>Agaricomycetes</taxon>
        <taxon>Polyporales</taxon>
        <taxon>Cerrenaceae</taxon>
        <taxon>Somion</taxon>
    </lineage>
</organism>
<dbReference type="Proteomes" id="UP001497453">
    <property type="component" value="Chromosome 1"/>
</dbReference>
<dbReference type="EMBL" id="OZ037944">
    <property type="protein sequence ID" value="CAL1696002.1"/>
    <property type="molecule type" value="Genomic_DNA"/>
</dbReference>
<dbReference type="SUPFAM" id="SSF54236">
    <property type="entry name" value="Ubiquitin-like"/>
    <property type="match status" value="5"/>
</dbReference>
<dbReference type="InterPro" id="IPR050158">
    <property type="entry name" value="Ubiquitin_ubiquitin-like"/>
</dbReference>
<dbReference type="CDD" id="cd01803">
    <property type="entry name" value="Ubl_ubiquitin"/>
    <property type="match status" value="4"/>
</dbReference>
<evidence type="ECO:0000313" key="3">
    <source>
        <dbReference type="Proteomes" id="UP001497453"/>
    </source>
</evidence>
<evidence type="ECO:0000259" key="1">
    <source>
        <dbReference type="PROSITE" id="PS50053"/>
    </source>
</evidence>
<protein>
    <recommendedName>
        <fullName evidence="1">Ubiquitin-like domain-containing protein</fullName>
    </recommendedName>
</protein>
<feature type="domain" description="Ubiquitin-like" evidence="1">
    <location>
        <begin position="229"/>
        <end position="279"/>
    </location>
</feature>